<dbReference type="NCBIfam" id="NF038134">
    <property type="entry name" value="choice_anch_M"/>
    <property type="match status" value="1"/>
</dbReference>
<evidence type="ECO:0000313" key="3">
    <source>
        <dbReference type="EMBL" id="KXA18902.1"/>
    </source>
</evidence>
<dbReference type="NCBIfam" id="TIGR03773">
    <property type="entry name" value="anch_rpt_wall"/>
    <property type="match status" value="1"/>
</dbReference>
<dbReference type="InterPro" id="IPR022435">
    <property type="entry name" value="Surface-anchored_actinobac"/>
</dbReference>
<feature type="transmembrane region" description="Helical" evidence="2">
    <location>
        <begin position="32"/>
        <end position="52"/>
    </location>
</feature>
<reference evidence="3 4" key="1">
    <citation type="submission" date="2016-01" db="EMBL/GenBank/DDBJ databases">
        <authorList>
            <person name="Oliw E.H."/>
        </authorList>
    </citation>
    <scope>NUCLEOTIDE SEQUENCE [LARGE SCALE GENOMIC DNA]</scope>
    <source>
        <strain evidence="3 4">PSS_7772B</strain>
    </source>
</reference>
<feature type="compositionally biased region" description="Basic residues" evidence="1">
    <location>
        <begin position="298"/>
        <end position="311"/>
    </location>
</feature>
<evidence type="ECO:0000256" key="2">
    <source>
        <dbReference type="SAM" id="Phobius"/>
    </source>
</evidence>
<proteinExistence type="predicted"/>
<dbReference type="Proteomes" id="UP000070687">
    <property type="component" value="Unassembled WGS sequence"/>
</dbReference>
<keyword evidence="2" id="KW-1133">Transmembrane helix</keyword>
<comment type="caution">
    <text evidence="3">The sequence shown here is derived from an EMBL/GenBank/DDBJ whole genome shotgun (WGS) entry which is preliminary data.</text>
</comment>
<accession>A0A133NRH9</accession>
<gene>
    <name evidence="3" type="ORF">HMPREF3208_01312</name>
</gene>
<dbReference type="InterPro" id="IPR022395">
    <property type="entry name" value="CHP03773_ABC_transptr-like"/>
</dbReference>
<dbReference type="AlphaFoldDB" id="A0A133NRH9"/>
<dbReference type="EMBL" id="LRQB01000086">
    <property type="protein sequence ID" value="KXA18902.1"/>
    <property type="molecule type" value="Genomic_DNA"/>
</dbReference>
<name>A0A133NRH9_GARVA</name>
<dbReference type="PATRIC" id="fig|2702.100.peg.1297"/>
<keyword evidence="2" id="KW-0812">Transmembrane</keyword>
<feature type="compositionally biased region" description="Acidic residues" evidence="1">
    <location>
        <begin position="270"/>
        <end position="282"/>
    </location>
</feature>
<feature type="transmembrane region" description="Helical" evidence="2">
    <location>
        <begin position="320"/>
        <end position="345"/>
    </location>
</feature>
<evidence type="ECO:0000313" key="4">
    <source>
        <dbReference type="Proteomes" id="UP000070687"/>
    </source>
</evidence>
<feature type="region of interest" description="Disordered" evidence="1">
    <location>
        <begin position="260"/>
        <end position="312"/>
    </location>
</feature>
<evidence type="ECO:0000256" key="1">
    <source>
        <dbReference type="SAM" id="MobiDB-lite"/>
    </source>
</evidence>
<feature type="compositionally biased region" description="Low complexity" evidence="1">
    <location>
        <begin position="399"/>
        <end position="417"/>
    </location>
</feature>
<dbReference type="OrthoDB" id="4424311at2"/>
<feature type="region of interest" description="Disordered" evidence="1">
    <location>
        <begin position="366"/>
        <end position="417"/>
    </location>
</feature>
<protein>
    <submittedName>
        <fullName evidence="3">Actinobacterial surface-anchored protein</fullName>
    </submittedName>
</protein>
<feature type="compositionally biased region" description="Polar residues" evidence="1">
    <location>
        <begin position="366"/>
        <end position="378"/>
    </location>
</feature>
<organism evidence="3 4">
    <name type="scientific">Gardnerella vaginalis</name>
    <dbReference type="NCBI Taxonomy" id="2702"/>
    <lineage>
        <taxon>Bacteria</taxon>
        <taxon>Bacillati</taxon>
        <taxon>Actinomycetota</taxon>
        <taxon>Actinomycetes</taxon>
        <taxon>Bifidobacteriales</taxon>
        <taxon>Bifidobacteriaceae</taxon>
        <taxon>Gardnerella</taxon>
    </lineage>
</organism>
<keyword evidence="2" id="KW-0472">Membrane</keyword>
<sequence>MKQQDLQFVIYKRKLIFMNSNSTQAKHARRQYVYSTALLAMVFSLIISIAFLCVPSPIDSAAQAAEGNQPVMIQAGHADFGPTLIDSKWKLKIRDDTGDEPVWRDPENVVFKLGSNSIIAMPDDAAYSFIGEKPGTKLYVIPQTQNPDVPWLGWNTQEGGVLNELDRGANLSLEGVSGPGKLHVYLENGNNNPQQLWDSTKGYPQNSWIEANAHTHVNWVFSKPGIYHVKLTFSGKLKNGRSVSDTRVLNFAVGDNTDPNAALSASADSSADDDEQSDDGAQDADNTQGDNAAEGNSRHHAHSALNHKGKNVTKNDDTTLALQLIGVFVAVIAVIIVIFVCIAVMKSKKAREEALAQRDSLQHAQQTVKHENSLSNLVREQETTVMAPIDTHTTESGASQFDSSSFDSSSFDSSQWK</sequence>
<dbReference type="NCBIfam" id="TIGR03769">
    <property type="entry name" value="P_ac_wall_RPT"/>
    <property type="match status" value="1"/>
</dbReference>